<sequence length="657" mass="72412">MPQTLRLFGRRSFRRESVKASTKTLRSSTVLPYSNSHLTDSCEVLLTGIPASVDLLRNIVLKKLLSAMGLDDFERFIVSSRDWSPKRRGPDAPADFKAIVFRCSSPSNRDFFIMSAPKLASIHTETIFGSGGSHRLSLCALWPREVYSLLSKANTAAHGIGLTRPIVRNLTVHMRKIVQSPLIPIATINELDLFVAKNRTLSQNQNQKQNPNQKKNVLVHSKHMIFADDLQIYHSFLPHHLDIGILRLNRDMAAVAAWAATNGLNLNAQKTKATILASDPYYRLINRQPIPQLSLNSVVIPYSTEVKCLGLWIEKDLSWSKQVGVIAGWIHGVLRVLRCHRRTLSSRYLSSSPPTVCCAALLSGASATASEIRRGRRAKDIARTRLESRSTKLDALRCVDEGDTAAEHIETRDTGPPLTMPVTNESILEAILRIEAGVSEVRTTCTELKAGAVAMDAKLDKAIATLDVHDGRISAVEERQREIMGYMKRMKPCTGVKIVGIPAALSDTSDAGIRKLCVDVLKLFGAEDTINDVDSVRWLNPPASRRAAGGGAAAVPPTSRTLVVEYKQSITRDRVLSMKKEAGEILASALLPGASGVLRMYEMHSKFTHNLLLKTKELASARGYAHVWVRDGLVCVRKSDGSEVIEVLTEMDLKSLL</sequence>
<evidence type="ECO:0000313" key="3">
    <source>
        <dbReference type="Proteomes" id="UP000479190"/>
    </source>
</evidence>
<evidence type="ECO:0000259" key="1">
    <source>
        <dbReference type="Pfam" id="PF25298"/>
    </source>
</evidence>
<evidence type="ECO:0000313" key="2">
    <source>
        <dbReference type="EMBL" id="CAB0041555.1"/>
    </source>
</evidence>
<gene>
    <name evidence="2" type="ORF">TBRA_LOCUS13222</name>
</gene>
<keyword evidence="3" id="KW-1185">Reference proteome</keyword>
<dbReference type="AlphaFoldDB" id="A0A6H5IVN0"/>
<dbReference type="Proteomes" id="UP000479190">
    <property type="component" value="Unassembled WGS sequence"/>
</dbReference>
<dbReference type="EMBL" id="CADCXV010001124">
    <property type="protein sequence ID" value="CAB0041555.1"/>
    <property type="molecule type" value="Genomic_DNA"/>
</dbReference>
<protein>
    <recommendedName>
        <fullName evidence="1">FP protein C-terminal domain-containing protein</fullName>
    </recommendedName>
</protein>
<proteinExistence type="predicted"/>
<reference evidence="2 3" key="1">
    <citation type="submission" date="2020-02" db="EMBL/GenBank/DDBJ databases">
        <authorList>
            <person name="Ferguson B K."/>
        </authorList>
    </citation>
    <scope>NUCLEOTIDE SEQUENCE [LARGE SCALE GENOMIC DNA]</scope>
</reference>
<dbReference type="Pfam" id="PF25298">
    <property type="entry name" value="Baculo_FP_2nd"/>
    <property type="match status" value="1"/>
</dbReference>
<dbReference type="PANTHER" id="PTHR33332">
    <property type="entry name" value="REVERSE TRANSCRIPTASE DOMAIN-CONTAINING PROTEIN"/>
    <property type="match status" value="1"/>
</dbReference>
<organism evidence="2 3">
    <name type="scientific">Trichogramma brassicae</name>
    <dbReference type="NCBI Taxonomy" id="86971"/>
    <lineage>
        <taxon>Eukaryota</taxon>
        <taxon>Metazoa</taxon>
        <taxon>Ecdysozoa</taxon>
        <taxon>Arthropoda</taxon>
        <taxon>Hexapoda</taxon>
        <taxon>Insecta</taxon>
        <taxon>Pterygota</taxon>
        <taxon>Neoptera</taxon>
        <taxon>Endopterygota</taxon>
        <taxon>Hymenoptera</taxon>
        <taxon>Apocrita</taxon>
        <taxon>Proctotrupomorpha</taxon>
        <taxon>Chalcidoidea</taxon>
        <taxon>Trichogrammatidae</taxon>
        <taxon>Trichogramma</taxon>
    </lineage>
</organism>
<dbReference type="OrthoDB" id="5989141at2759"/>
<accession>A0A6H5IVN0</accession>
<feature type="domain" description="FP protein C-terminal" evidence="1">
    <location>
        <begin position="606"/>
        <end position="656"/>
    </location>
</feature>
<dbReference type="InterPro" id="IPR057251">
    <property type="entry name" value="FP_C"/>
</dbReference>
<name>A0A6H5IVN0_9HYME</name>